<keyword evidence="1" id="KW-0547">Nucleotide-binding</keyword>
<evidence type="ECO:0000313" key="4">
    <source>
        <dbReference type="Proteomes" id="UP000564704"/>
    </source>
</evidence>
<proteinExistence type="predicted"/>
<dbReference type="Proteomes" id="UP000564704">
    <property type="component" value="Unassembled WGS sequence"/>
</dbReference>
<name>A0A844CYI2_9RHOB</name>
<dbReference type="AlphaFoldDB" id="A0A844CYI2"/>
<dbReference type="GO" id="GO:0005524">
    <property type="term" value="F:ATP binding"/>
    <property type="evidence" value="ECO:0007669"/>
    <property type="project" value="UniProtKB-UniRule"/>
</dbReference>
<accession>A0A844CYI2</accession>
<dbReference type="PROSITE" id="PS50975">
    <property type="entry name" value="ATP_GRASP"/>
    <property type="match status" value="1"/>
</dbReference>
<dbReference type="InterPro" id="IPR011761">
    <property type="entry name" value="ATP-grasp"/>
</dbReference>
<dbReference type="RefSeq" id="WP_154151182.1">
    <property type="nucleotide sequence ID" value="NZ_SZWE01000001.1"/>
</dbReference>
<dbReference type="OrthoDB" id="7625478at2"/>
<comment type="caution">
    <text evidence="3">The sequence shown here is derived from an EMBL/GenBank/DDBJ whole genome shotgun (WGS) entry which is preliminary data.</text>
</comment>
<keyword evidence="1" id="KW-0067">ATP-binding</keyword>
<dbReference type="EMBL" id="SZWE01000001">
    <property type="protein sequence ID" value="MRU15690.1"/>
    <property type="molecule type" value="Genomic_DNA"/>
</dbReference>
<evidence type="ECO:0000259" key="2">
    <source>
        <dbReference type="PROSITE" id="PS50975"/>
    </source>
</evidence>
<keyword evidence="4" id="KW-1185">Reference proteome</keyword>
<dbReference type="Gene3D" id="3.30.470.20">
    <property type="entry name" value="ATP-grasp fold, B domain"/>
    <property type="match status" value="1"/>
</dbReference>
<protein>
    <recommendedName>
        <fullName evidence="2">ATP-grasp domain-containing protein</fullName>
    </recommendedName>
</protein>
<evidence type="ECO:0000256" key="1">
    <source>
        <dbReference type="PROSITE-ProRule" id="PRU00409"/>
    </source>
</evidence>
<feature type="domain" description="ATP-grasp" evidence="2">
    <location>
        <begin position="60"/>
        <end position="252"/>
    </location>
</feature>
<dbReference type="SUPFAM" id="SSF56059">
    <property type="entry name" value="Glutathione synthetase ATP-binding domain-like"/>
    <property type="match status" value="1"/>
</dbReference>
<dbReference type="GO" id="GO:0046872">
    <property type="term" value="F:metal ion binding"/>
    <property type="evidence" value="ECO:0007669"/>
    <property type="project" value="InterPro"/>
</dbReference>
<reference evidence="3 4" key="1">
    <citation type="submission" date="2019-05" db="EMBL/GenBank/DDBJ databases">
        <title>Roseovarius bejariae sp. nov., a moderately halophylic bacterium isolated from a saline soil in Rambla Salada (Murcia).</title>
        <authorList>
            <person name="Castro D.J."/>
            <person name="Gomez-Altuve A."/>
            <person name="Reina J.C."/>
            <person name="Rodriguez M."/>
            <person name="Sampedro I."/>
            <person name="Llamas I."/>
            <person name="Martinez-Checa F."/>
        </authorList>
    </citation>
    <scope>NUCLEOTIDE SEQUENCE [LARGE SCALE GENOMIC DNA]</scope>
    <source>
        <strain evidence="3 4">A21</strain>
    </source>
</reference>
<evidence type="ECO:0000313" key="3">
    <source>
        <dbReference type="EMBL" id="MRU15690.1"/>
    </source>
</evidence>
<sequence length="339" mass="38276">MEELIHRAGREHRKPILIPTSDQDLEFIIRHRQRLAGSFVFQESYRDGVAARILTKADFYRLCAEHGVDYPSLYEIEKPDMPSLAGSLNFPVLIKPSRIHDIKSEMAGQKGWVAQNAADYARMMELIPDHAGTLLVQEIVPGPESEITLFAAYFDEKGCAHQSFTCRKLRQFPPGFGSASLVISEDEPETREIAENFLREIGFRGIAAAEFKRDPRTGKRKIIEINPRPSLWFSASTAAGKSVALAAYRDLTGVGPLPEDREQRNGVVWRYALKDFYSATFYRLKNDFVLPPPKIAAARHASKRVSAVGVPGDRAPAWAELKSYLRKGLRRLLPRKRNK</sequence>
<organism evidence="3 4">
    <name type="scientific">Roseovarius bejariae</name>
    <dbReference type="NCBI Taxonomy" id="2576383"/>
    <lineage>
        <taxon>Bacteria</taxon>
        <taxon>Pseudomonadati</taxon>
        <taxon>Pseudomonadota</taxon>
        <taxon>Alphaproteobacteria</taxon>
        <taxon>Rhodobacterales</taxon>
        <taxon>Roseobacteraceae</taxon>
        <taxon>Roseovarius</taxon>
    </lineage>
</organism>
<gene>
    <name evidence="3" type="ORF">FDP25_09635</name>
</gene>